<gene>
    <name evidence="2" type="ORF">NTEN_LOCUS4350</name>
</gene>
<evidence type="ECO:0000313" key="3">
    <source>
        <dbReference type="Proteomes" id="UP000479000"/>
    </source>
</evidence>
<dbReference type="PROSITE" id="PS00455">
    <property type="entry name" value="AMP_BINDING"/>
    <property type="match status" value="1"/>
</dbReference>
<sequence length="118" mass="13227">MSTQFFCRVNLPDEIFQILEISTASVVFCDGGTLPVFEKVKKRLNRKFKVITDAKQDTYITYHDLLSCDGSKFTPEPYDPDLHVAYVLFTSGTTGVPKGVMLSSFACLTNGCRSVMFH</sequence>
<evidence type="ECO:0000259" key="1">
    <source>
        <dbReference type="Pfam" id="PF00501"/>
    </source>
</evidence>
<feature type="domain" description="AMP-dependent synthetase/ligase" evidence="1">
    <location>
        <begin position="12"/>
        <end position="111"/>
    </location>
</feature>
<protein>
    <recommendedName>
        <fullName evidence="1">AMP-dependent synthetase/ligase domain-containing protein</fullName>
    </recommendedName>
</protein>
<name>A0A6H5G647_9HEMI</name>
<dbReference type="EMBL" id="CADCXU010006491">
    <property type="protein sequence ID" value="CAA9998056.1"/>
    <property type="molecule type" value="Genomic_DNA"/>
</dbReference>
<proteinExistence type="predicted"/>
<dbReference type="Proteomes" id="UP000479000">
    <property type="component" value="Unassembled WGS sequence"/>
</dbReference>
<accession>A0A6H5G647</accession>
<dbReference type="Gene3D" id="3.40.50.980">
    <property type="match status" value="2"/>
</dbReference>
<organism evidence="2 3">
    <name type="scientific">Nesidiocoris tenuis</name>
    <dbReference type="NCBI Taxonomy" id="355587"/>
    <lineage>
        <taxon>Eukaryota</taxon>
        <taxon>Metazoa</taxon>
        <taxon>Ecdysozoa</taxon>
        <taxon>Arthropoda</taxon>
        <taxon>Hexapoda</taxon>
        <taxon>Insecta</taxon>
        <taxon>Pterygota</taxon>
        <taxon>Neoptera</taxon>
        <taxon>Paraneoptera</taxon>
        <taxon>Hemiptera</taxon>
        <taxon>Heteroptera</taxon>
        <taxon>Panheteroptera</taxon>
        <taxon>Cimicomorpha</taxon>
        <taxon>Miridae</taxon>
        <taxon>Dicyphina</taxon>
        <taxon>Nesidiocoris</taxon>
    </lineage>
</organism>
<dbReference type="InterPro" id="IPR000873">
    <property type="entry name" value="AMP-dep_synth/lig_dom"/>
</dbReference>
<evidence type="ECO:0000313" key="2">
    <source>
        <dbReference type="EMBL" id="CAA9998056.1"/>
    </source>
</evidence>
<keyword evidence="3" id="KW-1185">Reference proteome</keyword>
<dbReference type="Pfam" id="PF00501">
    <property type="entry name" value="AMP-binding"/>
    <property type="match status" value="1"/>
</dbReference>
<dbReference type="SUPFAM" id="SSF56801">
    <property type="entry name" value="Acetyl-CoA synthetase-like"/>
    <property type="match status" value="1"/>
</dbReference>
<dbReference type="OrthoDB" id="10253869at2759"/>
<dbReference type="InterPro" id="IPR020845">
    <property type="entry name" value="AMP-binding_CS"/>
</dbReference>
<dbReference type="AlphaFoldDB" id="A0A6H5G647"/>
<reference evidence="2 3" key="1">
    <citation type="submission" date="2020-02" db="EMBL/GenBank/DDBJ databases">
        <authorList>
            <person name="Ferguson B K."/>
        </authorList>
    </citation>
    <scope>NUCLEOTIDE SEQUENCE [LARGE SCALE GENOMIC DNA]</scope>
</reference>